<sequence>MNKYRSEQGYALVAVLAIITIFMILSLTFMGQAANSIKQNKIVEEKSNSVAAAEMGITYYQVAIQDAFESQQDDVTRILSGSLNGNSSNETVRKEAAKTVASLLQSVFQAGDTQPVEGIPANFTLSNFSAAPYPSPNEHKVKITFNVVGTENSGTIKSTKLFAEMALDLGSISNDGLSAPPSGYLLPTYNTVSEPEIKCLSLTSTGCNGIVVNGNYEVPKINGTKISDKIIYSNDTSGSLTLNSNANNSSKLHVHSEGPIIVDSNMNSSSSLIIETNSNAKFEGQLKVDTESKLYIAKSLLNNSDKNNGNHLTLDNSYTYIGEDAYLTSLDVLSHSTMCVHRNLYIDKSKYVDSSSKLLVLGTIFLLDKGIYREVSGGKVSQDEFNRECGSKLPPNLSINWGNNIYTNVSDVDYD</sequence>
<evidence type="ECO:0000313" key="2">
    <source>
        <dbReference type="EMBL" id="MBS4215468.1"/>
    </source>
</evidence>
<name>A0A942UAB6_9BACI</name>
<keyword evidence="1" id="KW-0812">Transmembrane</keyword>
<gene>
    <name evidence="2" type="ORF">KHA99_23910</name>
</gene>
<reference evidence="2" key="1">
    <citation type="submission" date="2021-05" db="EMBL/GenBank/DDBJ databases">
        <title>Novel Bacillus species.</title>
        <authorList>
            <person name="Liu G."/>
        </authorList>
    </citation>
    <scope>NUCLEOTIDE SEQUENCE</scope>
    <source>
        <strain evidence="2">FJAT-49825</strain>
    </source>
</reference>
<evidence type="ECO:0000256" key="1">
    <source>
        <dbReference type="SAM" id="Phobius"/>
    </source>
</evidence>
<feature type="transmembrane region" description="Helical" evidence="1">
    <location>
        <begin position="12"/>
        <end position="31"/>
    </location>
</feature>
<keyword evidence="1" id="KW-0472">Membrane</keyword>
<proteinExistence type="predicted"/>
<keyword evidence="1" id="KW-1133">Transmembrane helix</keyword>
<protein>
    <submittedName>
        <fullName evidence="2">Type II secretion system protein</fullName>
    </submittedName>
</protein>
<comment type="caution">
    <text evidence="2">The sequence shown here is derived from an EMBL/GenBank/DDBJ whole genome shotgun (WGS) entry which is preliminary data.</text>
</comment>
<keyword evidence="3" id="KW-1185">Reference proteome</keyword>
<dbReference type="RefSeq" id="WP_213120001.1">
    <property type="nucleotide sequence ID" value="NZ_JAGYPF010000005.1"/>
</dbReference>
<organism evidence="2 3">
    <name type="scientific">Neobacillus rhizophilus</name>
    <dbReference type="NCBI Taxonomy" id="2833579"/>
    <lineage>
        <taxon>Bacteria</taxon>
        <taxon>Bacillati</taxon>
        <taxon>Bacillota</taxon>
        <taxon>Bacilli</taxon>
        <taxon>Bacillales</taxon>
        <taxon>Bacillaceae</taxon>
        <taxon>Neobacillus</taxon>
    </lineage>
</organism>
<accession>A0A942UAB6</accession>
<dbReference type="EMBL" id="JAGYPF010000005">
    <property type="protein sequence ID" value="MBS4215468.1"/>
    <property type="molecule type" value="Genomic_DNA"/>
</dbReference>
<evidence type="ECO:0000313" key="3">
    <source>
        <dbReference type="Proteomes" id="UP000679749"/>
    </source>
</evidence>
<dbReference type="AlphaFoldDB" id="A0A942UAB6"/>
<dbReference type="Proteomes" id="UP000679749">
    <property type="component" value="Unassembled WGS sequence"/>
</dbReference>